<evidence type="ECO:0000313" key="2">
    <source>
        <dbReference type="Proteomes" id="UP000324800"/>
    </source>
</evidence>
<accession>A0A5J4UKL8</accession>
<dbReference type="Proteomes" id="UP000324800">
    <property type="component" value="Unassembled WGS sequence"/>
</dbReference>
<proteinExistence type="predicted"/>
<gene>
    <name evidence="1" type="ORF">EZS28_033699</name>
</gene>
<reference evidence="1 2" key="1">
    <citation type="submission" date="2019-03" db="EMBL/GenBank/DDBJ databases">
        <title>Single cell metagenomics reveals metabolic interactions within the superorganism composed of flagellate Streblomastix strix and complex community of Bacteroidetes bacteria on its surface.</title>
        <authorList>
            <person name="Treitli S.C."/>
            <person name="Kolisko M."/>
            <person name="Husnik F."/>
            <person name="Keeling P."/>
            <person name="Hampl V."/>
        </authorList>
    </citation>
    <scope>NUCLEOTIDE SEQUENCE [LARGE SCALE GENOMIC DNA]</scope>
    <source>
        <strain evidence="1">ST1C</strain>
    </source>
</reference>
<dbReference type="AlphaFoldDB" id="A0A5J4UKL8"/>
<dbReference type="EMBL" id="SNRW01015073">
    <property type="protein sequence ID" value="KAA6370773.1"/>
    <property type="molecule type" value="Genomic_DNA"/>
</dbReference>
<name>A0A5J4UKL8_9EUKA</name>
<evidence type="ECO:0000313" key="1">
    <source>
        <dbReference type="EMBL" id="KAA6370773.1"/>
    </source>
</evidence>
<protein>
    <submittedName>
        <fullName evidence="1">Uncharacterized protein</fullName>
    </submittedName>
</protein>
<organism evidence="1 2">
    <name type="scientific">Streblomastix strix</name>
    <dbReference type="NCBI Taxonomy" id="222440"/>
    <lineage>
        <taxon>Eukaryota</taxon>
        <taxon>Metamonada</taxon>
        <taxon>Preaxostyla</taxon>
        <taxon>Oxymonadida</taxon>
        <taxon>Streblomastigidae</taxon>
        <taxon>Streblomastix</taxon>
    </lineage>
</organism>
<sequence>MGSSTEHPVPAANLAISKQRGEARVSYGDNYKKHLDIMQLDSNLANPQHELSAFKLFEKGQLDIIGKNFLFLNKKEVQFEIEMRWKVFGRSKKKKSKVLNASNVRFREDDYQFIEYNKANKEIEEKAMKLKSMILAERKTMIVNRVP</sequence>
<comment type="caution">
    <text evidence="1">The sequence shown here is derived from an EMBL/GenBank/DDBJ whole genome shotgun (WGS) entry which is preliminary data.</text>
</comment>